<evidence type="ECO:0000256" key="1">
    <source>
        <dbReference type="ARBA" id="ARBA00004651"/>
    </source>
</evidence>
<dbReference type="CDD" id="cd06550">
    <property type="entry name" value="TM_ABC_iron-siderophores_like"/>
    <property type="match status" value="1"/>
</dbReference>
<dbReference type="GO" id="GO:0022857">
    <property type="term" value="F:transmembrane transporter activity"/>
    <property type="evidence" value="ECO:0007669"/>
    <property type="project" value="InterPro"/>
</dbReference>
<protein>
    <submittedName>
        <fullName evidence="9">ABC-type transporter, integral membrane subunit</fullName>
    </submittedName>
</protein>
<name>E8U4B2_DEIML</name>
<evidence type="ECO:0000256" key="4">
    <source>
        <dbReference type="ARBA" id="ARBA00022475"/>
    </source>
</evidence>
<dbReference type="SUPFAM" id="SSF81345">
    <property type="entry name" value="ABC transporter involved in vitamin B12 uptake, BtuC"/>
    <property type="match status" value="1"/>
</dbReference>
<feature type="transmembrane region" description="Helical" evidence="8">
    <location>
        <begin position="56"/>
        <end position="77"/>
    </location>
</feature>
<keyword evidence="7 8" id="KW-0472">Membrane</keyword>
<dbReference type="AlphaFoldDB" id="E8U4B2"/>
<dbReference type="InterPro" id="IPR000522">
    <property type="entry name" value="ABC_transptr_permease_BtuC"/>
</dbReference>
<sequence precursor="true">MAVLLPLLLAALLLLAVVALGLGAVRTPPADVLRALTGAGDELTSRILLELRLPRVLVAALTGAMFAASGVILQGVVRNPLASPDLVGVGAGAGLAATVLLLAAPAAPAWALPVGAFVGAWLGFAAVYLLSRGPGGLSPARLALIGIAVGSALGAMQQLVIVRAPDGVASALAFLVGTVYGADWPRVTRVLPWAALLPASMLLARRLDVLSFGEDIATALGTRVNVARGVALSVAVGLAAAAVTGSGILGFVGLIAPHLARLLVGGLHARLLPLAMLLGALLALGADTVGRALLPPLEIPAGIVTTLIGAPYFLWLLRRQGGKA</sequence>
<keyword evidence="3" id="KW-0813">Transport</keyword>
<dbReference type="FunFam" id="1.10.3470.10:FF:000001">
    <property type="entry name" value="Vitamin B12 ABC transporter permease BtuC"/>
    <property type="match status" value="1"/>
</dbReference>
<evidence type="ECO:0000313" key="10">
    <source>
        <dbReference type="Proteomes" id="UP000008635"/>
    </source>
</evidence>
<reference evidence="9 10" key="1">
    <citation type="journal article" date="2011" name="Stand. Genomic Sci.">
        <title>Complete genome sequence of Deinococcus maricopensis type strain (LB-34).</title>
        <authorList>
            <person name="Pukall R."/>
            <person name="Zeytun A."/>
            <person name="Lucas S."/>
            <person name="Lapidus A."/>
            <person name="Hammon N."/>
            <person name="Deshpande S."/>
            <person name="Nolan M."/>
            <person name="Cheng J.F."/>
            <person name="Pitluck S."/>
            <person name="Liolios K."/>
            <person name="Pagani I."/>
            <person name="Mikhailova N."/>
            <person name="Ivanova N."/>
            <person name="Mavromatis K."/>
            <person name="Pati A."/>
            <person name="Tapia R."/>
            <person name="Han C."/>
            <person name="Goodwin L."/>
            <person name="Chen A."/>
            <person name="Palaniappan K."/>
            <person name="Land M."/>
            <person name="Hauser L."/>
            <person name="Chang Y.J."/>
            <person name="Jeffries C.D."/>
            <person name="Brambilla E.M."/>
            <person name="Rohde M."/>
            <person name="Goker M."/>
            <person name="Detter J.C."/>
            <person name="Woyke T."/>
            <person name="Bristow J."/>
            <person name="Eisen J.A."/>
            <person name="Markowitz V."/>
            <person name="Hugenholtz P."/>
            <person name="Kyrpides N.C."/>
            <person name="Klenk H.P."/>
        </authorList>
    </citation>
    <scope>NUCLEOTIDE SEQUENCE [LARGE SCALE GENOMIC DNA]</scope>
    <source>
        <strain evidence="10">DSM 21211 / LMG 22137 / NRRL B-23946 / LB-34</strain>
    </source>
</reference>
<dbReference type="KEGG" id="dmr:Deima_0288"/>
<feature type="transmembrane region" description="Helical" evidence="8">
    <location>
        <begin position="86"/>
        <end position="104"/>
    </location>
</feature>
<evidence type="ECO:0000256" key="6">
    <source>
        <dbReference type="ARBA" id="ARBA00022989"/>
    </source>
</evidence>
<comment type="similarity">
    <text evidence="2">Belongs to the binding-protein-dependent transport system permease family. FecCD subfamily.</text>
</comment>
<dbReference type="Gene3D" id="1.10.3470.10">
    <property type="entry name" value="ABC transporter involved in vitamin B12 uptake, BtuC"/>
    <property type="match status" value="1"/>
</dbReference>
<evidence type="ECO:0000256" key="3">
    <source>
        <dbReference type="ARBA" id="ARBA00022448"/>
    </source>
</evidence>
<dbReference type="InterPro" id="IPR037294">
    <property type="entry name" value="ABC_BtuC-like"/>
</dbReference>
<dbReference type="PANTHER" id="PTHR30472:SF37">
    <property type="entry name" value="FE(3+) DICITRATE TRANSPORT SYSTEM PERMEASE PROTEIN FECD-RELATED"/>
    <property type="match status" value="1"/>
</dbReference>
<dbReference type="Pfam" id="PF01032">
    <property type="entry name" value="FecCD"/>
    <property type="match status" value="1"/>
</dbReference>
<dbReference type="PANTHER" id="PTHR30472">
    <property type="entry name" value="FERRIC ENTEROBACTIN TRANSPORT SYSTEM PERMEASE PROTEIN"/>
    <property type="match status" value="1"/>
</dbReference>
<evidence type="ECO:0000256" key="5">
    <source>
        <dbReference type="ARBA" id="ARBA00022692"/>
    </source>
</evidence>
<dbReference type="GO" id="GO:0005886">
    <property type="term" value="C:plasma membrane"/>
    <property type="evidence" value="ECO:0007669"/>
    <property type="project" value="UniProtKB-SubCell"/>
</dbReference>
<accession>E8U4B2</accession>
<organism evidence="9 10">
    <name type="scientific">Deinococcus maricopensis (strain DSM 21211 / LMG 22137 / NRRL B-23946 / LB-34)</name>
    <dbReference type="NCBI Taxonomy" id="709986"/>
    <lineage>
        <taxon>Bacteria</taxon>
        <taxon>Thermotogati</taxon>
        <taxon>Deinococcota</taxon>
        <taxon>Deinococci</taxon>
        <taxon>Deinococcales</taxon>
        <taxon>Deinococcaceae</taxon>
        <taxon>Deinococcus</taxon>
    </lineage>
</organism>
<keyword evidence="4" id="KW-1003">Cell membrane</keyword>
<gene>
    <name evidence="9" type="ordered locus">Deima_0288</name>
</gene>
<comment type="subcellular location">
    <subcellularLocation>
        <location evidence="1">Cell membrane</location>
        <topology evidence="1">Multi-pass membrane protein</topology>
    </subcellularLocation>
</comment>
<evidence type="ECO:0000256" key="2">
    <source>
        <dbReference type="ARBA" id="ARBA00007935"/>
    </source>
</evidence>
<feature type="transmembrane region" description="Helical" evidence="8">
    <location>
        <begin position="297"/>
        <end position="317"/>
    </location>
</feature>
<evidence type="ECO:0000256" key="7">
    <source>
        <dbReference type="ARBA" id="ARBA00023136"/>
    </source>
</evidence>
<keyword evidence="5 8" id="KW-0812">Transmembrane</keyword>
<dbReference type="STRING" id="709986.Deima_0288"/>
<dbReference type="EMBL" id="CP002454">
    <property type="protein sequence ID" value="ADV65949.1"/>
    <property type="molecule type" value="Genomic_DNA"/>
</dbReference>
<feature type="transmembrane region" description="Helical" evidence="8">
    <location>
        <begin position="142"/>
        <end position="161"/>
    </location>
</feature>
<dbReference type="GO" id="GO:0033214">
    <property type="term" value="P:siderophore-iron import into cell"/>
    <property type="evidence" value="ECO:0007669"/>
    <property type="project" value="TreeGrafter"/>
</dbReference>
<evidence type="ECO:0000256" key="8">
    <source>
        <dbReference type="SAM" id="Phobius"/>
    </source>
</evidence>
<keyword evidence="10" id="KW-1185">Reference proteome</keyword>
<proteinExistence type="inferred from homology"/>
<reference evidence="10" key="2">
    <citation type="submission" date="2011-01" db="EMBL/GenBank/DDBJ databases">
        <title>The complete genome of Deinococcus maricopensis DSM 21211.</title>
        <authorList>
            <consortium name="US DOE Joint Genome Institute (JGI-PGF)"/>
            <person name="Lucas S."/>
            <person name="Copeland A."/>
            <person name="Lapidus A."/>
            <person name="Goodwin L."/>
            <person name="Pitluck S."/>
            <person name="Kyrpides N."/>
            <person name="Mavromatis K."/>
            <person name="Pagani I."/>
            <person name="Ivanova N."/>
            <person name="Ovchinnikova G."/>
            <person name="Zeytun A."/>
            <person name="Detter J.C."/>
            <person name="Han C."/>
            <person name="Land M."/>
            <person name="Hauser L."/>
            <person name="Markowitz V."/>
            <person name="Cheng J.-F."/>
            <person name="Hugenholtz P."/>
            <person name="Woyke T."/>
            <person name="Wu D."/>
            <person name="Pukall R."/>
            <person name="Gehrich-Schroeter G."/>
            <person name="Brambilla E."/>
            <person name="Klenk H.-P."/>
            <person name="Eisen J.A."/>
        </authorList>
    </citation>
    <scope>NUCLEOTIDE SEQUENCE [LARGE SCALE GENOMIC DNA]</scope>
    <source>
        <strain evidence="10">DSM 21211 / LMG 22137 / NRRL B-23946 / LB-34</strain>
    </source>
</reference>
<keyword evidence="6 8" id="KW-1133">Transmembrane helix</keyword>
<evidence type="ECO:0000313" key="9">
    <source>
        <dbReference type="EMBL" id="ADV65949.1"/>
    </source>
</evidence>
<dbReference type="Proteomes" id="UP000008635">
    <property type="component" value="Chromosome"/>
</dbReference>
<feature type="transmembrane region" description="Helical" evidence="8">
    <location>
        <begin position="110"/>
        <end position="130"/>
    </location>
</feature>
<feature type="transmembrane region" description="Helical" evidence="8">
    <location>
        <begin position="227"/>
        <end position="255"/>
    </location>
</feature>
<feature type="transmembrane region" description="Helical" evidence="8">
    <location>
        <begin position="267"/>
        <end position="285"/>
    </location>
</feature>
<dbReference type="eggNOG" id="COG0609">
    <property type="taxonomic scope" value="Bacteria"/>
</dbReference>
<dbReference type="HOGENOM" id="CLU_013016_1_1_0"/>